<dbReference type="Pfam" id="PF24626">
    <property type="entry name" value="SH3_Tf2-1"/>
    <property type="match status" value="1"/>
</dbReference>
<dbReference type="PANTHER" id="PTHR45835">
    <property type="entry name" value="YALI0A06105P"/>
    <property type="match status" value="1"/>
</dbReference>
<dbReference type="SUPFAM" id="SSF53098">
    <property type="entry name" value="Ribonuclease H-like"/>
    <property type="match status" value="1"/>
</dbReference>
<gene>
    <name evidence="2" type="ORF">Sjap_011636</name>
</gene>
<name>A0AAP0JBZ3_9MAGN</name>
<dbReference type="GO" id="GO:0015074">
    <property type="term" value="P:DNA integration"/>
    <property type="evidence" value="ECO:0007669"/>
    <property type="project" value="InterPro"/>
</dbReference>
<evidence type="ECO:0000313" key="3">
    <source>
        <dbReference type="Proteomes" id="UP001417504"/>
    </source>
</evidence>
<dbReference type="InterPro" id="IPR001584">
    <property type="entry name" value="Integrase_cat-core"/>
</dbReference>
<dbReference type="InterPro" id="IPR012337">
    <property type="entry name" value="RNaseH-like_sf"/>
</dbReference>
<keyword evidence="3" id="KW-1185">Reference proteome</keyword>
<reference evidence="2 3" key="1">
    <citation type="submission" date="2024-01" db="EMBL/GenBank/DDBJ databases">
        <title>Genome assemblies of Stephania.</title>
        <authorList>
            <person name="Yang L."/>
        </authorList>
    </citation>
    <scope>NUCLEOTIDE SEQUENCE [LARGE SCALE GENOMIC DNA]</scope>
    <source>
        <strain evidence="2">QJT</strain>
        <tissue evidence="2">Leaf</tissue>
    </source>
</reference>
<proteinExistence type="predicted"/>
<dbReference type="PROSITE" id="PS50994">
    <property type="entry name" value="INTEGRASE"/>
    <property type="match status" value="1"/>
</dbReference>
<protein>
    <recommendedName>
        <fullName evidence="1">Integrase catalytic domain-containing protein</fullName>
    </recommendedName>
</protein>
<dbReference type="AlphaFoldDB" id="A0AAP0JBZ3"/>
<comment type="caution">
    <text evidence="2">The sequence shown here is derived from an EMBL/GenBank/DDBJ whole genome shotgun (WGS) entry which is preliminary data.</text>
</comment>
<dbReference type="InterPro" id="IPR036397">
    <property type="entry name" value="RNaseH_sf"/>
</dbReference>
<dbReference type="Gene3D" id="3.30.420.10">
    <property type="entry name" value="Ribonuclease H-like superfamily/Ribonuclease H"/>
    <property type="match status" value="1"/>
</dbReference>
<dbReference type="InterPro" id="IPR056924">
    <property type="entry name" value="SH3_Tf2-1"/>
</dbReference>
<feature type="domain" description="Integrase catalytic" evidence="1">
    <location>
        <begin position="67"/>
        <end position="232"/>
    </location>
</feature>
<dbReference type="Pfam" id="PF00665">
    <property type="entry name" value="rve"/>
    <property type="match status" value="1"/>
</dbReference>
<sequence>MVELRDEILQEAHRSRFSVHPGRTKMYADMRRMFWWPGMKTDVGNYVRGCEICQRVKAEHRRPGGLLQPLPIPRWKWEHIAMDFVSGLPRSQRGHDSIWVIVDRLTKSAHFIPISTTHRVDRLASLYEREIVRLHGVPLSIVSDRGPQFTSQIWQSMQAQFGTKLDLSTTYHPQTDGQSERLIQVLEDMLRMCVLEYGGSWEEYLHLCEFAYNNSYQASIGMAPFEALYGRPCRSPSCWAEPEDVAVIGPEIVVDHTEKVRLIRLRLKGAQERPKRYYDRYHGELKYEVGDYVYLKVSPLKGHKRFGIKGKLAPRFIGPFRVKKRIGKVAYELELPSQLAGVYPVFHISMLRLDKSREGRRPIVDLSQIDLREDITYDEQPIQIMDRKVKVLRNKEIPSVLVKWQHHGDEELTWELESYMREHFPYLF</sequence>
<accession>A0AAP0JBZ3</accession>
<dbReference type="InterPro" id="IPR016197">
    <property type="entry name" value="Chromo-like_dom_sf"/>
</dbReference>
<organism evidence="2 3">
    <name type="scientific">Stephania japonica</name>
    <dbReference type="NCBI Taxonomy" id="461633"/>
    <lineage>
        <taxon>Eukaryota</taxon>
        <taxon>Viridiplantae</taxon>
        <taxon>Streptophyta</taxon>
        <taxon>Embryophyta</taxon>
        <taxon>Tracheophyta</taxon>
        <taxon>Spermatophyta</taxon>
        <taxon>Magnoliopsida</taxon>
        <taxon>Ranunculales</taxon>
        <taxon>Menispermaceae</taxon>
        <taxon>Menispermoideae</taxon>
        <taxon>Cissampelideae</taxon>
        <taxon>Stephania</taxon>
    </lineage>
</organism>
<dbReference type="EMBL" id="JBBNAE010000004">
    <property type="protein sequence ID" value="KAK9131149.1"/>
    <property type="molecule type" value="Genomic_DNA"/>
</dbReference>
<dbReference type="InterPro" id="IPR041588">
    <property type="entry name" value="Integrase_H2C2"/>
</dbReference>
<dbReference type="PANTHER" id="PTHR45835:SF99">
    <property type="entry name" value="CHROMO DOMAIN-CONTAINING PROTEIN-RELATED"/>
    <property type="match status" value="1"/>
</dbReference>
<evidence type="ECO:0000313" key="2">
    <source>
        <dbReference type="EMBL" id="KAK9131149.1"/>
    </source>
</evidence>
<evidence type="ECO:0000259" key="1">
    <source>
        <dbReference type="PROSITE" id="PS50994"/>
    </source>
</evidence>
<dbReference type="Pfam" id="PF17921">
    <property type="entry name" value="Integrase_H2C2"/>
    <property type="match status" value="1"/>
</dbReference>
<dbReference type="GO" id="GO:0003676">
    <property type="term" value="F:nucleic acid binding"/>
    <property type="evidence" value="ECO:0007669"/>
    <property type="project" value="InterPro"/>
</dbReference>
<dbReference type="SUPFAM" id="SSF54160">
    <property type="entry name" value="Chromo domain-like"/>
    <property type="match status" value="1"/>
</dbReference>
<dbReference type="Gene3D" id="1.10.340.70">
    <property type="match status" value="1"/>
</dbReference>
<dbReference type="Proteomes" id="UP001417504">
    <property type="component" value="Unassembled WGS sequence"/>
</dbReference>